<evidence type="ECO:0000313" key="2">
    <source>
        <dbReference type="Proteomes" id="UP000439903"/>
    </source>
</evidence>
<gene>
    <name evidence="1" type="ORF">F8M41_019996</name>
</gene>
<sequence>MIPNIRNVPEIQQYLDVLTFKSVAKSLDTLQTSLDQIFDLAIDNDAKDVIFGIFLEENNNIIHMYEEDKETNQAFINAVEQYGPEIRFHPSEIS</sequence>
<protein>
    <submittedName>
        <fullName evidence="1">Uncharacterized protein</fullName>
    </submittedName>
</protein>
<evidence type="ECO:0000313" key="1">
    <source>
        <dbReference type="EMBL" id="KAF0501465.1"/>
    </source>
</evidence>
<name>A0A8H4AJ18_GIGMA</name>
<dbReference type="OrthoDB" id="2490282at2759"/>
<comment type="caution">
    <text evidence="1">The sequence shown here is derived from an EMBL/GenBank/DDBJ whole genome shotgun (WGS) entry which is preliminary data.</text>
</comment>
<dbReference type="AlphaFoldDB" id="A0A8H4AJ18"/>
<keyword evidence="2" id="KW-1185">Reference proteome</keyword>
<accession>A0A8H4AJ18</accession>
<dbReference type="Proteomes" id="UP000439903">
    <property type="component" value="Unassembled WGS sequence"/>
</dbReference>
<organism evidence="1 2">
    <name type="scientific">Gigaspora margarita</name>
    <dbReference type="NCBI Taxonomy" id="4874"/>
    <lineage>
        <taxon>Eukaryota</taxon>
        <taxon>Fungi</taxon>
        <taxon>Fungi incertae sedis</taxon>
        <taxon>Mucoromycota</taxon>
        <taxon>Glomeromycotina</taxon>
        <taxon>Glomeromycetes</taxon>
        <taxon>Diversisporales</taxon>
        <taxon>Gigasporaceae</taxon>
        <taxon>Gigaspora</taxon>
    </lineage>
</organism>
<proteinExistence type="predicted"/>
<dbReference type="EMBL" id="WTPW01000537">
    <property type="protein sequence ID" value="KAF0501465.1"/>
    <property type="molecule type" value="Genomic_DNA"/>
</dbReference>
<reference evidence="1 2" key="1">
    <citation type="journal article" date="2019" name="Environ. Microbiol.">
        <title>At the nexus of three kingdoms: the genome of the mycorrhizal fungus Gigaspora margarita provides insights into plant, endobacterial and fungal interactions.</title>
        <authorList>
            <person name="Venice F."/>
            <person name="Ghignone S."/>
            <person name="Salvioli di Fossalunga A."/>
            <person name="Amselem J."/>
            <person name="Novero M."/>
            <person name="Xianan X."/>
            <person name="Sedzielewska Toro K."/>
            <person name="Morin E."/>
            <person name="Lipzen A."/>
            <person name="Grigoriev I.V."/>
            <person name="Henrissat B."/>
            <person name="Martin F.M."/>
            <person name="Bonfante P."/>
        </authorList>
    </citation>
    <scope>NUCLEOTIDE SEQUENCE [LARGE SCALE GENOMIC DNA]</scope>
    <source>
        <strain evidence="1 2">BEG34</strain>
    </source>
</reference>